<accession>A0A1H2EAZ3</accession>
<evidence type="ECO:0000313" key="1">
    <source>
        <dbReference type="EMBL" id="SDT92326.1"/>
    </source>
</evidence>
<name>A0A1H2EAZ3_9PSED</name>
<dbReference type="Proteomes" id="UP000183653">
    <property type="component" value="Chromosome I"/>
</dbReference>
<keyword evidence="2" id="KW-1185">Reference proteome</keyword>
<dbReference type="AlphaFoldDB" id="A0A1H2EAZ3"/>
<dbReference type="OrthoDB" id="3035988at2"/>
<sequence length="155" mass="16384">MSKATNKAQAQAEFERMGMMQALAGTPLSVEAKAMVAQGFYTGVVQEVSTVIPLKHATDADLGLLRQLVIAGWGEALGRYLAVLDMRGSSAPEALRQAQLAVRSGTSLFAAGCLETDTGLHCVLSIHHGLADEHSLTVLARLWRQASTAHTSTAP</sequence>
<organism evidence="1 2">
    <name type="scientific">Pseudomonas orientalis</name>
    <dbReference type="NCBI Taxonomy" id="76758"/>
    <lineage>
        <taxon>Bacteria</taxon>
        <taxon>Pseudomonadati</taxon>
        <taxon>Pseudomonadota</taxon>
        <taxon>Gammaproteobacteria</taxon>
        <taxon>Pseudomonadales</taxon>
        <taxon>Pseudomonadaceae</taxon>
        <taxon>Pseudomonas</taxon>
    </lineage>
</organism>
<dbReference type="InterPro" id="IPR023213">
    <property type="entry name" value="CAT-like_dom_sf"/>
</dbReference>
<evidence type="ECO:0000313" key="2">
    <source>
        <dbReference type="Proteomes" id="UP000183653"/>
    </source>
</evidence>
<gene>
    <name evidence="1" type="ORF">SAMN04490197_0956</name>
</gene>
<proteinExistence type="predicted"/>
<dbReference type="EMBL" id="LT629782">
    <property type="protein sequence ID" value="SDT92326.1"/>
    <property type="molecule type" value="Genomic_DNA"/>
</dbReference>
<protein>
    <submittedName>
        <fullName evidence="1">Uncharacterized protein</fullName>
    </submittedName>
</protein>
<reference evidence="1 2" key="1">
    <citation type="submission" date="2016-10" db="EMBL/GenBank/DDBJ databases">
        <authorList>
            <person name="Varghese N."/>
            <person name="Submissions S."/>
        </authorList>
    </citation>
    <scope>NUCLEOTIDE SEQUENCE [LARGE SCALE GENOMIC DNA]</scope>
    <source>
        <strain evidence="1 2">BS2775</strain>
    </source>
</reference>
<dbReference type="Gene3D" id="3.30.559.10">
    <property type="entry name" value="Chloramphenicol acetyltransferase-like domain"/>
    <property type="match status" value="1"/>
</dbReference>
<dbReference type="RefSeq" id="WP_057722518.1">
    <property type="nucleotide sequence ID" value="NZ_JYLM01000002.1"/>
</dbReference>